<dbReference type="Proteomes" id="UP000186817">
    <property type="component" value="Unassembled WGS sequence"/>
</dbReference>
<reference evidence="2 3" key="1">
    <citation type="submission" date="2016-02" db="EMBL/GenBank/DDBJ databases">
        <title>Genome analysis of coral dinoflagellate symbionts highlights evolutionary adaptations to a symbiotic lifestyle.</title>
        <authorList>
            <person name="Aranda M."/>
            <person name="Li Y."/>
            <person name="Liew Y.J."/>
            <person name="Baumgarten S."/>
            <person name="Simakov O."/>
            <person name="Wilson M."/>
            <person name="Piel J."/>
            <person name="Ashoor H."/>
            <person name="Bougouffa S."/>
            <person name="Bajic V.B."/>
            <person name="Ryu T."/>
            <person name="Ravasi T."/>
            <person name="Bayer T."/>
            <person name="Micklem G."/>
            <person name="Kim H."/>
            <person name="Bhak J."/>
            <person name="Lajeunesse T.C."/>
            <person name="Voolstra C.R."/>
        </authorList>
    </citation>
    <scope>NUCLEOTIDE SEQUENCE [LARGE SCALE GENOMIC DNA]</scope>
    <source>
        <strain evidence="2 3">CCMP2467</strain>
    </source>
</reference>
<name>A0A1Q9CFU2_SYMMI</name>
<comment type="caution">
    <text evidence="2">The sequence shown here is derived from an EMBL/GenBank/DDBJ whole genome shotgun (WGS) entry which is preliminary data.</text>
</comment>
<evidence type="ECO:0000313" key="3">
    <source>
        <dbReference type="Proteomes" id="UP000186817"/>
    </source>
</evidence>
<evidence type="ECO:0000313" key="2">
    <source>
        <dbReference type="EMBL" id="OLP81805.1"/>
    </source>
</evidence>
<dbReference type="EMBL" id="LSRX01001248">
    <property type="protein sequence ID" value="OLP81805.1"/>
    <property type="molecule type" value="Genomic_DNA"/>
</dbReference>
<sequence length="631" mass="69548">MVAIATLPCAVALSFLYKQHIHLGLQPVLRGWRLFHRMVQRRPGRGAAFGLVAAAATAWVAATLSFVLGTGSPRRLREVGAKAGMMDVDVTASMGMPNPAVEDAKERLMDLLEDSSLEEEVLRPEGKPMRGRVDEAIVRLERLNTQEEPVYSIEIDGTWNVKYAGSYAPGLLSSPTRELALFLYGGGFSLGNALSSFAQGFWGQSLGVKLGSKKVQISGGRDVEASAKVEVAGRKETLTYKAELMPLSAQRMSEEVIALKLPDPIGDQDLPLELRRSILVTYLDEDMMIVRDESGVPEVLVKELAPVSPTIVAAEQAPVDSTNSSAESDEDRALLDAAESEVPILYGTLIIRPPERPSFRVFQVARKLRTSLCFHDGLTCCTSLCSNPHAAVYSRAPWPGNCESRVHDTRFQRAVRSSYSAMGVPMLRPTPGSPGLPSILALNPAWLDIFRFCSIRDLGASLAVDRNWRAAGDSHHVWADAYDRTQRVDDSSAPSGEDLLRSLIERPFGEDAVGWHVAVLAEDHGYSNERYYTGRVVAYSAETDTYLIAYDSEGQEDQPHMHWEQERRKRTAAMRHNPSLAGKSRFSFLSPPPHLPKSASHEYKAVWYQIFAFRLVRSIAAGTVLQSFHKG</sequence>
<keyword evidence="1" id="KW-1133">Transmembrane helix</keyword>
<organism evidence="2 3">
    <name type="scientific">Symbiodinium microadriaticum</name>
    <name type="common">Dinoflagellate</name>
    <name type="synonym">Zooxanthella microadriatica</name>
    <dbReference type="NCBI Taxonomy" id="2951"/>
    <lineage>
        <taxon>Eukaryota</taxon>
        <taxon>Sar</taxon>
        <taxon>Alveolata</taxon>
        <taxon>Dinophyceae</taxon>
        <taxon>Suessiales</taxon>
        <taxon>Symbiodiniaceae</taxon>
        <taxon>Symbiodinium</taxon>
    </lineage>
</organism>
<keyword evidence="3" id="KW-1185">Reference proteome</keyword>
<accession>A0A1Q9CFU2</accession>
<feature type="transmembrane region" description="Helical" evidence="1">
    <location>
        <begin position="47"/>
        <end position="68"/>
    </location>
</feature>
<keyword evidence="1" id="KW-0812">Transmembrane</keyword>
<protein>
    <submittedName>
        <fullName evidence="2">Putative plastid-lipid-associated protein 13, chloroplastic</fullName>
    </submittedName>
</protein>
<keyword evidence="1" id="KW-0472">Membrane</keyword>
<dbReference type="OrthoDB" id="2015720at2759"/>
<gene>
    <name evidence="2" type="primary">PAP13</name>
    <name evidence="2" type="ORF">AK812_SmicGene37610</name>
</gene>
<dbReference type="AlphaFoldDB" id="A0A1Q9CFU2"/>
<evidence type="ECO:0000256" key="1">
    <source>
        <dbReference type="SAM" id="Phobius"/>
    </source>
</evidence>
<proteinExistence type="predicted"/>